<dbReference type="Proteomes" id="UP000245754">
    <property type="component" value="Unassembled WGS sequence"/>
</dbReference>
<dbReference type="SUPFAM" id="SSF51735">
    <property type="entry name" value="NAD(P)-binding Rossmann-fold domains"/>
    <property type="match status" value="1"/>
</dbReference>
<dbReference type="AlphaFoldDB" id="A0A316EX93"/>
<feature type="domain" description="Enoyl reductase (ER)" evidence="7">
    <location>
        <begin position="14"/>
        <end position="336"/>
    </location>
</feature>
<evidence type="ECO:0000313" key="8">
    <source>
        <dbReference type="EMBL" id="PWK37347.1"/>
    </source>
</evidence>
<keyword evidence="3" id="KW-0963">Cytoplasm</keyword>
<dbReference type="PANTHER" id="PTHR44154">
    <property type="entry name" value="QUINONE OXIDOREDUCTASE"/>
    <property type="match status" value="1"/>
</dbReference>
<organism evidence="8 9">
    <name type="scientific">Cupriavidus plantarum</name>
    <dbReference type="NCBI Taxonomy" id="942865"/>
    <lineage>
        <taxon>Bacteria</taxon>
        <taxon>Pseudomonadati</taxon>
        <taxon>Pseudomonadota</taxon>
        <taxon>Betaproteobacteria</taxon>
        <taxon>Burkholderiales</taxon>
        <taxon>Burkholderiaceae</taxon>
        <taxon>Cupriavidus</taxon>
    </lineage>
</organism>
<sequence>MSKTMNAVMMREFGGPEVLELVNVPRPVPGPDEVLIRVHAVTVNRTLDLAVRAGRYGRPVKLPHVLGADPVGVIEDIGRDVTDRQAGDRVATMPVLRPATATTPPTLLGVSVWGGYAEFVVVPASATQRVPEALDFASAAVIGRHAPMALHLLETKAKVRPGETVLVMGASGGLGMAGVQIAKSLGATVIAGAGSIERVQRAMAAGADYGVDYRAHDLVAEIKAITEGRGVDVVFENIADPELFPKAFASLARGGRLVTAGSHGGGTVPLNVTELYQKQLTIHGSTGLTAGDLVKSLELGATGKIRAEFARSMPLADAALAHRGLEDGDIEGKIVLSPAQ</sequence>
<dbReference type="InterPro" id="IPR013154">
    <property type="entry name" value="ADH-like_N"/>
</dbReference>
<dbReference type="Pfam" id="PF08240">
    <property type="entry name" value="ADH_N"/>
    <property type="match status" value="1"/>
</dbReference>
<dbReference type="GO" id="GO:0005737">
    <property type="term" value="C:cytoplasm"/>
    <property type="evidence" value="ECO:0007669"/>
    <property type="project" value="UniProtKB-SubCell"/>
</dbReference>
<dbReference type="RefSeq" id="WP_109581079.1">
    <property type="nucleotide sequence ID" value="NZ_QGGT01000001.1"/>
</dbReference>
<keyword evidence="9" id="KW-1185">Reference proteome</keyword>
<evidence type="ECO:0000256" key="5">
    <source>
        <dbReference type="ARBA" id="ARBA00022884"/>
    </source>
</evidence>
<dbReference type="GO" id="GO:0008270">
    <property type="term" value="F:zinc ion binding"/>
    <property type="evidence" value="ECO:0007669"/>
    <property type="project" value="InterPro"/>
</dbReference>
<comment type="subunit">
    <text evidence="2">Homotetramer.</text>
</comment>
<evidence type="ECO:0000313" key="9">
    <source>
        <dbReference type="Proteomes" id="UP000245754"/>
    </source>
</evidence>
<keyword evidence="6" id="KW-0007">Acetylation</keyword>
<evidence type="ECO:0000259" key="7">
    <source>
        <dbReference type="SMART" id="SM00829"/>
    </source>
</evidence>
<protein>
    <submittedName>
        <fullName evidence="8">NADPH:quinone reductase-like Zn-dependent oxidoreductase</fullName>
    </submittedName>
</protein>
<proteinExistence type="predicted"/>
<dbReference type="GO" id="GO:0003723">
    <property type="term" value="F:RNA binding"/>
    <property type="evidence" value="ECO:0007669"/>
    <property type="project" value="UniProtKB-KW"/>
</dbReference>
<dbReference type="InterPro" id="IPR002364">
    <property type="entry name" value="Quin_OxRdtase/zeta-crystal_CS"/>
</dbReference>
<dbReference type="InterPro" id="IPR011032">
    <property type="entry name" value="GroES-like_sf"/>
</dbReference>
<keyword evidence="4" id="KW-0521">NADP</keyword>
<gene>
    <name evidence="8" type="ORF">C7419_1011229</name>
</gene>
<reference evidence="8 9" key="1">
    <citation type="submission" date="2018-05" db="EMBL/GenBank/DDBJ databases">
        <title>Genomic Encyclopedia of Type Strains, Phase IV (KMG-V): Genome sequencing to study the core and pangenomes of soil and plant-associated prokaryotes.</title>
        <authorList>
            <person name="Whitman W."/>
        </authorList>
    </citation>
    <scope>NUCLEOTIDE SEQUENCE [LARGE SCALE GENOMIC DNA]</scope>
    <source>
        <strain evidence="8 9">SLV-132</strain>
    </source>
</reference>
<dbReference type="EMBL" id="QGGT01000001">
    <property type="protein sequence ID" value="PWK37347.1"/>
    <property type="molecule type" value="Genomic_DNA"/>
</dbReference>
<evidence type="ECO:0000256" key="1">
    <source>
        <dbReference type="ARBA" id="ARBA00004496"/>
    </source>
</evidence>
<dbReference type="Gene3D" id="3.90.180.10">
    <property type="entry name" value="Medium-chain alcohol dehydrogenases, catalytic domain"/>
    <property type="match status" value="1"/>
</dbReference>
<dbReference type="PANTHER" id="PTHR44154:SF1">
    <property type="entry name" value="QUINONE OXIDOREDUCTASE"/>
    <property type="match status" value="1"/>
</dbReference>
<accession>A0A316EX93</accession>
<dbReference type="InterPro" id="IPR036291">
    <property type="entry name" value="NAD(P)-bd_dom_sf"/>
</dbReference>
<dbReference type="GO" id="GO:0016491">
    <property type="term" value="F:oxidoreductase activity"/>
    <property type="evidence" value="ECO:0007669"/>
    <property type="project" value="InterPro"/>
</dbReference>
<dbReference type="InterPro" id="IPR020843">
    <property type="entry name" value="ER"/>
</dbReference>
<dbReference type="SUPFAM" id="SSF50129">
    <property type="entry name" value="GroES-like"/>
    <property type="match status" value="1"/>
</dbReference>
<keyword evidence="5" id="KW-0694">RNA-binding</keyword>
<evidence type="ECO:0000256" key="6">
    <source>
        <dbReference type="ARBA" id="ARBA00022990"/>
    </source>
</evidence>
<dbReference type="PROSITE" id="PS01162">
    <property type="entry name" value="QOR_ZETA_CRYSTAL"/>
    <property type="match status" value="1"/>
</dbReference>
<name>A0A316EX93_9BURK</name>
<dbReference type="InterPro" id="IPR051603">
    <property type="entry name" value="Zinc-ADH_QOR/CCCR"/>
</dbReference>
<evidence type="ECO:0000256" key="4">
    <source>
        <dbReference type="ARBA" id="ARBA00022857"/>
    </source>
</evidence>
<dbReference type="InterPro" id="IPR013149">
    <property type="entry name" value="ADH-like_C"/>
</dbReference>
<dbReference type="SMART" id="SM00829">
    <property type="entry name" value="PKS_ER"/>
    <property type="match status" value="1"/>
</dbReference>
<evidence type="ECO:0000256" key="2">
    <source>
        <dbReference type="ARBA" id="ARBA00011881"/>
    </source>
</evidence>
<comment type="subcellular location">
    <subcellularLocation>
        <location evidence="1">Cytoplasm</location>
    </subcellularLocation>
</comment>
<comment type="caution">
    <text evidence="8">The sequence shown here is derived from an EMBL/GenBank/DDBJ whole genome shotgun (WGS) entry which is preliminary data.</text>
</comment>
<dbReference type="Pfam" id="PF00107">
    <property type="entry name" value="ADH_zinc_N"/>
    <property type="match status" value="1"/>
</dbReference>
<evidence type="ECO:0000256" key="3">
    <source>
        <dbReference type="ARBA" id="ARBA00022490"/>
    </source>
</evidence>